<evidence type="ECO:0000313" key="6">
    <source>
        <dbReference type="EMBL" id="KYC41196.1"/>
    </source>
</evidence>
<dbReference type="CDD" id="cd01335">
    <property type="entry name" value="Radical_SAM"/>
    <property type="match status" value="1"/>
</dbReference>
<dbReference type="EMBL" id="ANNX02000023">
    <property type="protein sequence ID" value="KYC41196.1"/>
    <property type="molecule type" value="Genomic_DNA"/>
</dbReference>
<sequence>MMHESGLKSVHITGGEPFMWSKTVDLLDYAQNIGLDTSILSNGFQIQSLAKTHTEVLRKLKVAQISLDTTNPTMHDSRRGSEGAWQQAMDAIAALRELNVSVEISCVVDDENVSELLAVGNFAKSIGASLIVRPLVSIGRASTNQISYLFQKRLEKSLLELKQANVNVICDRFNYVPVTESIDEHNWQQDIFTIEPDGRFRGSKGFVYGNSSITNALELLQVS</sequence>
<dbReference type="InterPro" id="IPR050377">
    <property type="entry name" value="Radical_SAM_PqqE_MftC-like"/>
</dbReference>
<dbReference type="InterPro" id="IPR013785">
    <property type="entry name" value="Aldolase_TIM"/>
</dbReference>
<dbReference type="GO" id="GO:0051536">
    <property type="term" value="F:iron-sulfur cluster binding"/>
    <property type="evidence" value="ECO:0007669"/>
    <property type="project" value="UniProtKB-KW"/>
</dbReference>
<keyword evidence="4" id="KW-0411">Iron-sulfur</keyword>
<evidence type="ECO:0000259" key="5">
    <source>
        <dbReference type="PROSITE" id="PS51918"/>
    </source>
</evidence>
<comment type="caution">
    <text evidence="6">The sequence shown here is derived from an EMBL/GenBank/DDBJ whole genome shotgun (WGS) entry which is preliminary data.</text>
</comment>
<evidence type="ECO:0000256" key="3">
    <source>
        <dbReference type="ARBA" id="ARBA00023004"/>
    </source>
</evidence>
<dbReference type="GO" id="GO:0003824">
    <property type="term" value="F:catalytic activity"/>
    <property type="evidence" value="ECO:0007669"/>
    <property type="project" value="InterPro"/>
</dbReference>
<protein>
    <recommendedName>
        <fullName evidence="5">Radical SAM core domain-containing protein</fullName>
    </recommendedName>
</protein>
<proteinExistence type="predicted"/>
<keyword evidence="1" id="KW-0949">S-adenosyl-L-methionine</keyword>
<dbReference type="SUPFAM" id="SSF102114">
    <property type="entry name" value="Radical SAM enzymes"/>
    <property type="match status" value="1"/>
</dbReference>
<dbReference type="Gene3D" id="3.20.20.70">
    <property type="entry name" value="Aldolase class I"/>
    <property type="match status" value="1"/>
</dbReference>
<dbReference type="AlphaFoldDB" id="A0A139X949"/>
<dbReference type="PANTHER" id="PTHR11228">
    <property type="entry name" value="RADICAL SAM DOMAIN PROTEIN"/>
    <property type="match status" value="1"/>
</dbReference>
<evidence type="ECO:0000256" key="2">
    <source>
        <dbReference type="ARBA" id="ARBA00022723"/>
    </source>
</evidence>
<evidence type="ECO:0000313" key="7">
    <source>
        <dbReference type="Proteomes" id="UP000076925"/>
    </source>
</evidence>
<dbReference type="PROSITE" id="PS51918">
    <property type="entry name" value="RADICAL_SAM"/>
    <property type="match status" value="1"/>
</dbReference>
<evidence type="ECO:0000256" key="1">
    <source>
        <dbReference type="ARBA" id="ARBA00022691"/>
    </source>
</evidence>
<gene>
    <name evidence="6" type="ORF">WA1_03675</name>
</gene>
<dbReference type="PANTHER" id="PTHR11228:SF7">
    <property type="entry name" value="PQQA PEPTIDE CYCLASE"/>
    <property type="match status" value="1"/>
</dbReference>
<name>A0A139X949_9CYAN</name>
<dbReference type="InterPro" id="IPR007197">
    <property type="entry name" value="rSAM"/>
</dbReference>
<dbReference type="STRING" id="128403.WA1_03675"/>
<dbReference type="Pfam" id="PF04055">
    <property type="entry name" value="Radical_SAM"/>
    <property type="match status" value="1"/>
</dbReference>
<dbReference type="InterPro" id="IPR058240">
    <property type="entry name" value="rSAM_sf"/>
</dbReference>
<keyword evidence="3" id="KW-0408">Iron</keyword>
<feature type="domain" description="Radical SAM core" evidence="5">
    <location>
        <begin position="1"/>
        <end position="180"/>
    </location>
</feature>
<dbReference type="GO" id="GO:0046872">
    <property type="term" value="F:metal ion binding"/>
    <property type="evidence" value="ECO:0007669"/>
    <property type="project" value="UniProtKB-KW"/>
</dbReference>
<keyword evidence="2" id="KW-0479">Metal-binding</keyword>
<reference evidence="6 7" key="1">
    <citation type="journal article" date="2013" name="Genome Biol. Evol.">
        <title>Genomes of Stigonematalean cyanobacteria (subsection V) and the evolution of oxygenic photosynthesis from prokaryotes to plastids.</title>
        <authorList>
            <person name="Dagan T."/>
            <person name="Roettger M."/>
            <person name="Stucken K."/>
            <person name="Landan G."/>
            <person name="Koch R."/>
            <person name="Major P."/>
            <person name="Gould S.B."/>
            <person name="Goremykin V.V."/>
            <person name="Rippka R."/>
            <person name="Tandeau de Marsac N."/>
            <person name="Gugger M."/>
            <person name="Lockhart P.J."/>
            <person name="Allen J.F."/>
            <person name="Brune I."/>
            <person name="Maus I."/>
            <person name="Puhler A."/>
            <person name="Martin W.F."/>
        </authorList>
    </citation>
    <scope>NUCLEOTIDE SEQUENCE [LARGE SCALE GENOMIC DNA]</scope>
    <source>
        <strain evidence="6 7">PCC 7110</strain>
    </source>
</reference>
<accession>A0A139X949</accession>
<organism evidence="6 7">
    <name type="scientific">Scytonema hofmannii PCC 7110</name>
    <dbReference type="NCBI Taxonomy" id="128403"/>
    <lineage>
        <taxon>Bacteria</taxon>
        <taxon>Bacillati</taxon>
        <taxon>Cyanobacteriota</taxon>
        <taxon>Cyanophyceae</taxon>
        <taxon>Nostocales</taxon>
        <taxon>Scytonemataceae</taxon>
        <taxon>Scytonema</taxon>
    </lineage>
</organism>
<evidence type="ECO:0000256" key="4">
    <source>
        <dbReference type="ARBA" id="ARBA00023014"/>
    </source>
</evidence>
<dbReference type="Proteomes" id="UP000076925">
    <property type="component" value="Unassembled WGS sequence"/>
</dbReference>
<keyword evidence="7" id="KW-1185">Reference proteome</keyword>